<dbReference type="PROSITE" id="PS51257">
    <property type="entry name" value="PROKAR_LIPOPROTEIN"/>
    <property type="match status" value="1"/>
</dbReference>
<dbReference type="EMBL" id="CP025543">
    <property type="protein sequence ID" value="AUM62877.1"/>
    <property type="molecule type" value="Genomic_DNA"/>
</dbReference>
<dbReference type="AlphaFoldDB" id="A0A2K9LV08"/>
<evidence type="ECO:0000256" key="1">
    <source>
        <dbReference type="SAM" id="SignalP"/>
    </source>
</evidence>
<name>A0A2K9LV08_SPISQ</name>
<dbReference type="OrthoDB" id="395787at2"/>
<sequence length="587" mass="66004">MKRLLGVLSALSLTVSAPSLVVACGTNTRITNPKLNQELAKQLLVSISGNKELANIDFGSMFTDAEIESVIVNMVNELLSLQYSFDSTNSIYDQLGFKDKYTSNNNDGIEIAFKNKYNLESRTIAENKLFEDYTKSFDSTLLDYWSVDNNYNLNIQREVVVNDSNGVPITVSSANKYIYLNSDAEANSAWRFTNEMGSPEGSSNDDNLPTIEQLTQEFKNNTNSPFYVKDEEGVVKNISSKTALYLRFQDYFESKLMEDINENLLTNAYLKSTMFNVKQFTNDQGELEKAPFINPSSAMFSRTQNLNETSINEYWKTNVKMVWTMRFDVTDKSNITNINNVINNSPIINSASGALDQSKNLSDIYDLFSSVSETIRPIEDQKSGYDSYFGLSGYQGLTLYNGENSIGESPISGKSYESAVKNWNNTAGVLKQNSETFLFNDSENGNYADLVLILPIYMIELLGGSTESDHYSIKGKEVSSNSFAEKQEESKIKFSSTSNDLNQYKNRWNNNNNKKLHSKDVAALATDDVKQEALLNQIMYALSKDSSSSDLAKTIIYTKYLDADQVYYAGLWDTIGTYIKSEDDKDD</sequence>
<evidence type="ECO:0000313" key="3">
    <source>
        <dbReference type="Proteomes" id="UP000234790"/>
    </source>
</evidence>
<dbReference type="RefSeq" id="WP_101780922.1">
    <property type="nucleotide sequence ID" value="NZ_CP025543.1"/>
</dbReference>
<proteinExistence type="predicted"/>
<feature type="chain" id="PRO_5014616745" description="Lipoprotein" evidence="1">
    <location>
        <begin position="24"/>
        <end position="587"/>
    </location>
</feature>
<keyword evidence="3" id="KW-1185">Reference proteome</keyword>
<gene>
    <name evidence="2" type="ORF">SMONO_v1c06280</name>
</gene>
<dbReference type="Proteomes" id="UP000234790">
    <property type="component" value="Chromosome"/>
</dbReference>
<evidence type="ECO:0000313" key="2">
    <source>
        <dbReference type="EMBL" id="AUM62877.1"/>
    </source>
</evidence>
<feature type="signal peptide" evidence="1">
    <location>
        <begin position="1"/>
        <end position="23"/>
    </location>
</feature>
<keyword evidence="1" id="KW-0732">Signal</keyword>
<dbReference type="KEGG" id="smoo:SMONO_v1c06280"/>
<reference evidence="2 3" key="1">
    <citation type="submission" date="2017-12" db="EMBL/GenBank/DDBJ databases">
        <title>Complete genome sequence of Spiroplasma monobiae MQ-1 (ATCC 33825).</title>
        <authorList>
            <person name="Tsai Y.-M."/>
            <person name="Lo W.-S."/>
            <person name="Wu P.-S."/>
            <person name="Cho S.-T."/>
            <person name="Kuo C.-H."/>
        </authorList>
    </citation>
    <scope>NUCLEOTIDE SEQUENCE [LARGE SCALE GENOMIC DNA]</scope>
    <source>
        <strain evidence="2 3">MQ-1</strain>
    </source>
</reference>
<evidence type="ECO:0008006" key="4">
    <source>
        <dbReference type="Google" id="ProtNLM"/>
    </source>
</evidence>
<organism evidence="2 3">
    <name type="scientific">Spiroplasma monobiae MQ-1</name>
    <dbReference type="NCBI Taxonomy" id="1336748"/>
    <lineage>
        <taxon>Bacteria</taxon>
        <taxon>Bacillati</taxon>
        <taxon>Mycoplasmatota</taxon>
        <taxon>Mollicutes</taxon>
        <taxon>Entomoplasmatales</taxon>
        <taxon>Spiroplasmataceae</taxon>
        <taxon>Spiroplasma</taxon>
    </lineage>
</organism>
<protein>
    <recommendedName>
        <fullName evidence="4">Lipoprotein</fullName>
    </recommendedName>
</protein>
<accession>A0A2K9LV08</accession>